<reference evidence="2" key="1">
    <citation type="submission" date="2020-06" db="EMBL/GenBank/DDBJ databases">
        <title>Unique genomic features of the anaerobic methanotrophic archaea.</title>
        <authorList>
            <person name="Chadwick G.L."/>
            <person name="Skennerton C.T."/>
            <person name="Laso-Perez R."/>
            <person name="Leu A.O."/>
            <person name="Speth D.R."/>
            <person name="Yu H."/>
            <person name="Morgan-Lang C."/>
            <person name="Hatzenpichler R."/>
            <person name="Goudeau D."/>
            <person name="Malmstrom R."/>
            <person name="Brazelton W.J."/>
            <person name="Woyke T."/>
            <person name="Hallam S.J."/>
            <person name="Tyson G.W."/>
            <person name="Wegener G."/>
            <person name="Boetius A."/>
            <person name="Orphan V."/>
        </authorList>
    </citation>
    <scope>NUCLEOTIDE SEQUENCE</scope>
</reference>
<proteinExistence type="predicted"/>
<dbReference type="InterPro" id="IPR056471">
    <property type="entry name" value="HD-CE"/>
</dbReference>
<evidence type="ECO:0000313" key="2">
    <source>
        <dbReference type="EMBL" id="QNO52262.1"/>
    </source>
</evidence>
<dbReference type="SUPFAM" id="SSF109604">
    <property type="entry name" value="HD-domain/PDEase-like"/>
    <property type="match status" value="1"/>
</dbReference>
<sequence>MSKYENNALIKAIEDKDLRKRALSLVEKILDKSRMIWGYIRYPEMADHGERHTRNVFDLLTRFLVHSQRHLLEGENRLNDSELFCLIIATWLHDIGGMGGGISDKEFLSHGKARKEHPFNGGRIVLDDGTLFLDLKDDEQSAIADTVVTHSCRVELKQLQPKMVGGKSIRTELLAALLSLADACDTQESRVGGFEEVELKLHKLGLLKGEFEAKIQRIERLPSPDKERLEELRKDVEYISAQKDHHYKHLSVKNVFFTPTSIILEKNVLTLPEYDKYFDDALSDVQEKEFERAKWIFSKYGITLKEVRAFDNKDNIKELYKQIEKFEVFPGITYRLKEGIDSRVIVIGNHFNAEKANEFINLLNNQRIKDIETRSKILKNLRDLLPRKSDLKESEKSKTNQIIGFIKKEIENENSLTICLAMLKRLSSIRDEKIKNRLKDYFLVDIERMYNGLTVEQKSDALRISQKLNEHNPEYMKKLILEAIDWNETDFEKLSSKIDIHEIKDDNISTIRRELYILRSKAEENGEKEKKERIDKFLTELK</sequence>
<dbReference type="EMBL" id="MT631505">
    <property type="protein sequence ID" value="QNO52262.1"/>
    <property type="molecule type" value="Genomic_DNA"/>
</dbReference>
<organism evidence="2">
    <name type="scientific">Candidatus Methanophagaceae archaeon ANME-1 ERB6</name>
    <dbReference type="NCBI Taxonomy" id="2759912"/>
    <lineage>
        <taxon>Archaea</taxon>
        <taxon>Methanobacteriati</taxon>
        <taxon>Methanobacteriota</taxon>
        <taxon>Stenosarchaea group</taxon>
        <taxon>Methanomicrobia</taxon>
        <taxon>Candidatus Methanophagales</taxon>
        <taxon>Candidatus Methanophagaceae</taxon>
    </lineage>
</organism>
<gene>
    <name evidence="2" type="ORF">BPDGFPMF_00021</name>
</gene>
<feature type="domain" description="HD-CE" evidence="1">
    <location>
        <begin position="43"/>
        <end position="193"/>
    </location>
</feature>
<accession>A0A7G9YW78</accession>
<dbReference type="AlphaFoldDB" id="A0A7G9YW78"/>
<dbReference type="Gene3D" id="1.10.3210.10">
    <property type="entry name" value="Hypothetical protein af1432"/>
    <property type="match status" value="1"/>
</dbReference>
<dbReference type="Pfam" id="PF24391">
    <property type="entry name" value="HD-CE"/>
    <property type="match status" value="1"/>
</dbReference>
<name>A0A7G9YW78_9EURY</name>
<protein>
    <recommendedName>
        <fullName evidence="1">HD-CE domain-containing protein</fullName>
    </recommendedName>
</protein>
<evidence type="ECO:0000259" key="1">
    <source>
        <dbReference type="Pfam" id="PF24391"/>
    </source>
</evidence>